<feature type="compositionally biased region" description="Polar residues" evidence="4">
    <location>
        <begin position="58"/>
        <end position="67"/>
    </location>
</feature>
<keyword evidence="2" id="KW-0862">Zinc</keyword>
<feature type="compositionally biased region" description="Low complexity" evidence="4">
    <location>
        <begin position="71"/>
        <end position="83"/>
    </location>
</feature>
<gene>
    <name evidence="6" type="primary">birc7-b</name>
    <name evidence="6" type="ORF">E2C01_040688</name>
</gene>
<comment type="caution">
    <text evidence="6">The sequence shown here is derived from an EMBL/GenBank/DDBJ whole genome shotgun (WGS) entry which is preliminary data.</text>
</comment>
<dbReference type="GO" id="GO:0016567">
    <property type="term" value="P:protein ubiquitination"/>
    <property type="evidence" value="ECO:0007669"/>
    <property type="project" value="TreeGrafter"/>
</dbReference>
<feature type="compositionally biased region" description="Polar residues" evidence="4">
    <location>
        <begin position="40"/>
        <end position="50"/>
    </location>
</feature>
<dbReference type="SUPFAM" id="SSF57850">
    <property type="entry name" value="RING/U-box"/>
    <property type="match status" value="1"/>
</dbReference>
<feature type="region of interest" description="Disordered" evidence="4">
    <location>
        <begin position="23"/>
        <end position="84"/>
    </location>
</feature>
<reference evidence="6 7" key="1">
    <citation type="submission" date="2019-05" db="EMBL/GenBank/DDBJ databases">
        <title>Another draft genome of Portunus trituberculatus and its Hox gene families provides insights of decapod evolution.</title>
        <authorList>
            <person name="Jeong J.-H."/>
            <person name="Song I."/>
            <person name="Kim S."/>
            <person name="Choi T."/>
            <person name="Kim D."/>
            <person name="Ryu S."/>
            <person name="Kim W."/>
        </authorList>
    </citation>
    <scope>NUCLEOTIDE SEQUENCE [LARGE SCALE GENOMIC DNA]</scope>
    <source>
        <tissue evidence="6">Muscle</tissue>
    </source>
</reference>
<evidence type="ECO:0000256" key="4">
    <source>
        <dbReference type="SAM" id="MobiDB-lite"/>
    </source>
</evidence>
<dbReference type="GO" id="GO:0006511">
    <property type="term" value="P:ubiquitin-dependent protein catabolic process"/>
    <property type="evidence" value="ECO:0007669"/>
    <property type="project" value="TreeGrafter"/>
</dbReference>
<dbReference type="Proteomes" id="UP000324222">
    <property type="component" value="Unassembled WGS sequence"/>
</dbReference>
<keyword evidence="1 3" id="KW-0863">Zinc-finger</keyword>
<keyword evidence="7" id="KW-1185">Reference proteome</keyword>
<accession>A0A5B7FN52</accession>
<proteinExistence type="predicted"/>
<dbReference type="PANTHER" id="PTHR22696:SF1">
    <property type="entry name" value="E3 UBIQUITIN-PROTEIN LIGASE RNF26"/>
    <property type="match status" value="1"/>
</dbReference>
<feature type="compositionally biased region" description="Low complexity" evidence="4">
    <location>
        <begin position="25"/>
        <end position="39"/>
    </location>
</feature>
<evidence type="ECO:0000313" key="6">
    <source>
        <dbReference type="EMBL" id="MPC46956.1"/>
    </source>
</evidence>
<dbReference type="GO" id="GO:0061630">
    <property type="term" value="F:ubiquitin protein ligase activity"/>
    <property type="evidence" value="ECO:0007669"/>
    <property type="project" value="TreeGrafter"/>
</dbReference>
<dbReference type="EMBL" id="VSRR010007468">
    <property type="protein sequence ID" value="MPC46956.1"/>
    <property type="molecule type" value="Genomic_DNA"/>
</dbReference>
<evidence type="ECO:0000256" key="2">
    <source>
        <dbReference type="ARBA" id="ARBA00022833"/>
    </source>
</evidence>
<protein>
    <submittedName>
        <fullName evidence="6">Baculoviral IAP repeat-containing protein 7-B</fullName>
    </submittedName>
</protein>
<dbReference type="SMART" id="SM00184">
    <property type="entry name" value="RING"/>
    <property type="match status" value="1"/>
</dbReference>
<sequence length="156" mass="17883">MLCNINYYQQQQHSCCHNHHHHHQQQQQQQQQRQQQQQQFNTTNPSTLHCYTQPPPLTNTSSPTQKMETQRAPSPAAPRHPSAGYTAALKEERARLQEKLVEMKEKRRCVVCLDNEYGAIFMPCTHLVTCPSCAATLSTCPVCRTPVQYLVAVKID</sequence>
<dbReference type="Pfam" id="PF13920">
    <property type="entry name" value="zf-C3HC4_3"/>
    <property type="match status" value="1"/>
</dbReference>
<name>A0A5B7FN52_PORTR</name>
<dbReference type="InterPro" id="IPR013083">
    <property type="entry name" value="Znf_RING/FYVE/PHD"/>
</dbReference>
<dbReference type="Gene3D" id="3.30.40.10">
    <property type="entry name" value="Zinc/RING finger domain, C3HC4 (zinc finger)"/>
    <property type="match status" value="1"/>
</dbReference>
<evidence type="ECO:0000259" key="5">
    <source>
        <dbReference type="PROSITE" id="PS50089"/>
    </source>
</evidence>
<organism evidence="6 7">
    <name type="scientific">Portunus trituberculatus</name>
    <name type="common">Swimming crab</name>
    <name type="synonym">Neptunus trituberculatus</name>
    <dbReference type="NCBI Taxonomy" id="210409"/>
    <lineage>
        <taxon>Eukaryota</taxon>
        <taxon>Metazoa</taxon>
        <taxon>Ecdysozoa</taxon>
        <taxon>Arthropoda</taxon>
        <taxon>Crustacea</taxon>
        <taxon>Multicrustacea</taxon>
        <taxon>Malacostraca</taxon>
        <taxon>Eumalacostraca</taxon>
        <taxon>Eucarida</taxon>
        <taxon>Decapoda</taxon>
        <taxon>Pleocyemata</taxon>
        <taxon>Brachyura</taxon>
        <taxon>Eubrachyura</taxon>
        <taxon>Portunoidea</taxon>
        <taxon>Portunidae</taxon>
        <taxon>Portuninae</taxon>
        <taxon>Portunus</taxon>
    </lineage>
</organism>
<dbReference type="GO" id="GO:0008270">
    <property type="term" value="F:zinc ion binding"/>
    <property type="evidence" value="ECO:0007669"/>
    <property type="project" value="UniProtKB-KW"/>
</dbReference>
<evidence type="ECO:0000256" key="1">
    <source>
        <dbReference type="ARBA" id="ARBA00022771"/>
    </source>
</evidence>
<dbReference type="PANTHER" id="PTHR22696">
    <property type="entry name" value="E3 UBIQUITIN-PROTEIN LIGASE RNF26"/>
    <property type="match status" value="1"/>
</dbReference>
<evidence type="ECO:0000256" key="3">
    <source>
        <dbReference type="PROSITE-ProRule" id="PRU00175"/>
    </source>
</evidence>
<dbReference type="AlphaFoldDB" id="A0A5B7FN52"/>
<dbReference type="OrthoDB" id="5855668at2759"/>
<feature type="domain" description="RING-type" evidence="5">
    <location>
        <begin position="109"/>
        <end position="144"/>
    </location>
</feature>
<dbReference type="PROSITE" id="PS50089">
    <property type="entry name" value="ZF_RING_2"/>
    <property type="match status" value="1"/>
</dbReference>
<keyword evidence="1 3" id="KW-0479">Metal-binding</keyword>
<dbReference type="InterPro" id="IPR001841">
    <property type="entry name" value="Znf_RING"/>
</dbReference>
<evidence type="ECO:0000313" key="7">
    <source>
        <dbReference type="Proteomes" id="UP000324222"/>
    </source>
</evidence>